<feature type="domain" description="EGF-like" evidence="26">
    <location>
        <begin position="2108"/>
        <end position="2144"/>
    </location>
</feature>
<evidence type="ECO:0000313" key="30">
    <source>
        <dbReference type="Proteomes" id="UP000887568"/>
    </source>
</evidence>
<feature type="region of interest" description="Disordered" evidence="23">
    <location>
        <begin position="27"/>
        <end position="48"/>
    </location>
</feature>
<dbReference type="GeneID" id="119731231"/>
<feature type="disulfide bond" evidence="21">
    <location>
        <begin position="2659"/>
        <end position="2668"/>
    </location>
</feature>
<evidence type="ECO:0000256" key="10">
    <source>
        <dbReference type="ARBA" id="ARBA00022553"/>
    </source>
</evidence>
<feature type="domain" description="EGF-like" evidence="26">
    <location>
        <begin position="2291"/>
        <end position="2327"/>
    </location>
</feature>
<dbReference type="GO" id="GO:0008593">
    <property type="term" value="P:regulation of Notch signaling pathway"/>
    <property type="evidence" value="ECO:0007669"/>
    <property type="project" value="UniProtKB-ARBA"/>
</dbReference>
<evidence type="ECO:0008006" key="31">
    <source>
        <dbReference type="Google" id="ProtNLM"/>
    </source>
</evidence>
<feature type="domain" description="Sushi" evidence="28">
    <location>
        <begin position="181"/>
        <end position="241"/>
    </location>
</feature>
<dbReference type="InterPro" id="IPR009030">
    <property type="entry name" value="Growth_fac_rcpt_cys_sf"/>
</dbReference>
<dbReference type="FunFam" id="2.10.25.10:FF:000004">
    <property type="entry name" value="Neurogenic locus notch 1"/>
    <property type="match status" value="4"/>
</dbReference>
<dbReference type="GO" id="GO:0005911">
    <property type="term" value="C:cell-cell junction"/>
    <property type="evidence" value="ECO:0007669"/>
    <property type="project" value="UniProtKB-ARBA"/>
</dbReference>
<keyword evidence="17 21" id="KW-1015">Disulfide bond</keyword>
<dbReference type="Pfam" id="PF00008">
    <property type="entry name" value="EGF"/>
    <property type="match status" value="18"/>
</dbReference>
<feature type="domain" description="EGF-like" evidence="26">
    <location>
        <begin position="2596"/>
        <end position="2631"/>
    </location>
</feature>
<evidence type="ECO:0000256" key="9">
    <source>
        <dbReference type="ARBA" id="ARBA00022536"/>
    </source>
</evidence>
<keyword evidence="5" id="KW-0217">Developmental protein</keyword>
<feature type="disulfide bond" evidence="21">
    <location>
        <begin position="2775"/>
        <end position="2784"/>
    </location>
</feature>
<dbReference type="PROSITE" id="PS00022">
    <property type="entry name" value="EGF_1"/>
    <property type="match status" value="23"/>
</dbReference>
<feature type="domain" description="Sushi" evidence="28">
    <location>
        <begin position="451"/>
        <end position="515"/>
    </location>
</feature>
<feature type="domain" description="EGF-like" evidence="26">
    <location>
        <begin position="2749"/>
        <end position="2785"/>
    </location>
</feature>
<dbReference type="EnsemblMetazoa" id="XM_038204319.1">
    <property type="protein sequence ID" value="XP_038060247.1"/>
    <property type="gene ID" value="LOC119731231"/>
</dbReference>
<comment type="subcellular location">
    <subcellularLocation>
        <location evidence="3">Apical cell membrane</location>
        <topology evidence="3">Single-pass type I membrane protein</topology>
    </subcellularLocation>
    <subcellularLocation>
        <location evidence="4">Cell projection</location>
    </subcellularLocation>
    <subcellularLocation>
        <location evidence="2">Cytoplasm</location>
        <location evidence="2">Cytoskeleton</location>
    </subcellularLocation>
    <subcellularLocation>
        <location evidence="1">Secreted</location>
        <location evidence="1">Extracellular space</location>
    </subcellularLocation>
</comment>
<dbReference type="OrthoDB" id="10066368at2759"/>
<feature type="domain" description="EGF-like" evidence="26">
    <location>
        <begin position="3068"/>
        <end position="3104"/>
    </location>
</feature>
<dbReference type="GO" id="GO:0016324">
    <property type="term" value="C:apical plasma membrane"/>
    <property type="evidence" value="ECO:0007669"/>
    <property type="project" value="UniProtKB-SubCell"/>
</dbReference>
<evidence type="ECO:0000256" key="20">
    <source>
        <dbReference type="ARBA" id="ARBA00023273"/>
    </source>
</evidence>
<dbReference type="PANTHER" id="PTHR12916">
    <property type="entry name" value="CYTOCHROME C OXIDASE POLYPEPTIDE VIC-2"/>
    <property type="match status" value="1"/>
</dbReference>
<feature type="disulfide bond" evidence="21">
    <location>
        <begin position="2171"/>
        <end position="2180"/>
    </location>
</feature>
<keyword evidence="20" id="KW-0966">Cell projection</keyword>
<dbReference type="Proteomes" id="UP000887568">
    <property type="component" value="Unplaced"/>
</dbReference>
<feature type="disulfide bond" evidence="22">
    <location>
        <begin position="622"/>
        <end position="649"/>
    </location>
</feature>
<feature type="signal peptide" evidence="25">
    <location>
        <begin position="1"/>
        <end position="22"/>
    </location>
</feature>
<feature type="domain" description="EGF-like" evidence="26">
    <location>
        <begin position="2146"/>
        <end position="2181"/>
    </location>
</feature>
<feature type="domain" description="EGF-like" evidence="26">
    <location>
        <begin position="2183"/>
        <end position="2219"/>
    </location>
</feature>
<dbReference type="GO" id="GO:0009967">
    <property type="term" value="P:positive regulation of signal transduction"/>
    <property type="evidence" value="ECO:0007669"/>
    <property type="project" value="UniProtKB-ARBA"/>
</dbReference>
<evidence type="ECO:0000256" key="24">
    <source>
        <dbReference type="SAM" id="Phobius"/>
    </source>
</evidence>
<dbReference type="FunFam" id="2.10.25.10:FF:000784">
    <property type="entry name" value="Uncharacterized protein"/>
    <property type="match status" value="1"/>
</dbReference>
<feature type="domain" description="EGF-like" evidence="26">
    <location>
        <begin position="2633"/>
        <end position="2669"/>
    </location>
</feature>
<dbReference type="SUPFAM" id="SSF57535">
    <property type="entry name" value="Complement control module/SCR domain"/>
    <property type="match status" value="13"/>
</dbReference>
<feature type="disulfide bond" evidence="21">
    <location>
        <begin position="2150"/>
        <end position="2160"/>
    </location>
</feature>
<feature type="domain" description="Sushi" evidence="28">
    <location>
        <begin position="516"/>
        <end position="582"/>
    </location>
</feature>
<dbReference type="GO" id="GO:0005856">
    <property type="term" value="C:cytoskeleton"/>
    <property type="evidence" value="ECO:0007669"/>
    <property type="project" value="UniProtKB-SubCell"/>
</dbReference>
<evidence type="ECO:0000259" key="27">
    <source>
        <dbReference type="PROSITE" id="PS50825"/>
    </source>
</evidence>
<keyword evidence="22" id="KW-0768">Sushi</keyword>
<dbReference type="FunFam" id="2.10.25.10:FF:000012">
    <property type="entry name" value="Delta-like protein"/>
    <property type="match status" value="1"/>
</dbReference>
<evidence type="ECO:0000256" key="2">
    <source>
        <dbReference type="ARBA" id="ARBA00004245"/>
    </source>
</evidence>
<feature type="disulfide bond" evidence="21">
    <location>
        <begin position="2508"/>
        <end position="2517"/>
    </location>
</feature>
<dbReference type="RefSeq" id="XP_038060247.1">
    <property type="nucleotide sequence ID" value="XM_038204319.1"/>
</dbReference>
<dbReference type="GO" id="GO:0003002">
    <property type="term" value="P:regionalization"/>
    <property type="evidence" value="ECO:0007669"/>
    <property type="project" value="UniProtKB-ARBA"/>
</dbReference>
<dbReference type="GO" id="GO:0051093">
    <property type="term" value="P:negative regulation of developmental process"/>
    <property type="evidence" value="ECO:0007669"/>
    <property type="project" value="UniProtKB-ARBA"/>
</dbReference>
<evidence type="ECO:0000256" key="13">
    <source>
        <dbReference type="ARBA" id="ARBA00022737"/>
    </source>
</evidence>
<dbReference type="FunFam" id="2.10.25.10:FF:000006">
    <property type="entry name" value="Versican core protein-like isoform 1"/>
    <property type="match status" value="1"/>
</dbReference>
<dbReference type="Pfam" id="PF12661">
    <property type="entry name" value="hEGF"/>
    <property type="match status" value="3"/>
</dbReference>
<dbReference type="InterPro" id="IPR000152">
    <property type="entry name" value="EGF-type_Asp/Asn_hydroxyl_site"/>
</dbReference>
<dbReference type="GO" id="GO:0048598">
    <property type="term" value="P:embryonic morphogenesis"/>
    <property type="evidence" value="ECO:0007669"/>
    <property type="project" value="UniProtKB-ARBA"/>
</dbReference>
<evidence type="ECO:0000259" key="26">
    <source>
        <dbReference type="PROSITE" id="PS50026"/>
    </source>
</evidence>
<feature type="domain" description="EGF-like" evidence="26">
    <location>
        <begin position="2709"/>
        <end position="2745"/>
    </location>
</feature>
<dbReference type="SMART" id="SM00179">
    <property type="entry name" value="EGF_CA"/>
    <property type="match status" value="23"/>
</dbReference>
<dbReference type="GO" id="GO:0002064">
    <property type="term" value="P:epithelial cell development"/>
    <property type="evidence" value="ECO:0007669"/>
    <property type="project" value="UniProtKB-ARBA"/>
</dbReference>
<dbReference type="Gene3D" id="2.60.120.200">
    <property type="match status" value="1"/>
</dbReference>
<feature type="domain" description="Sushi" evidence="28">
    <location>
        <begin position="325"/>
        <end position="384"/>
    </location>
</feature>
<feature type="disulfide bond" evidence="22">
    <location>
        <begin position="486"/>
        <end position="513"/>
    </location>
</feature>
<evidence type="ECO:0000313" key="29">
    <source>
        <dbReference type="EnsemblMetazoa" id="XP_038060247.1"/>
    </source>
</evidence>
<feature type="domain" description="Sushi" evidence="28">
    <location>
        <begin position="122"/>
        <end position="180"/>
    </location>
</feature>
<dbReference type="PROSITE" id="PS50026">
    <property type="entry name" value="EGF_3"/>
    <property type="match status" value="23"/>
</dbReference>
<dbReference type="InterPro" id="IPR018097">
    <property type="entry name" value="EGF_Ca-bd_CS"/>
</dbReference>
<feature type="domain" description="Sushi" evidence="28">
    <location>
        <begin position="1158"/>
        <end position="1224"/>
    </location>
</feature>
<keyword evidence="9 21" id="KW-0245">EGF-like domain</keyword>
<feature type="domain" description="Sushi" evidence="28">
    <location>
        <begin position="881"/>
        <end position="945"/>
    </location>
</feature>
<keyword evidence="19" id="KW-0206">Cytoskeleton</keyword>
<feature type="domain" description="Sushi" evidence="28">
    <location>
        <begin position="742"/>
        <end position="816"/>
    </location>
</feature>
<keyword evidence="7" id="KW-0963">Cytoplasm</keyword>
<dbReference type="PROSITE" id="PS50825">
    <property type="entry name" value="HYR"/>
    <property type="match status" value="7"/>
</dbReference>
<feature type="domain" description="Sushi" evidence="28">
    <location>
        <begin position="385"/>
        <end position="450"/>
    </location>
</feature>
<feature type="domain" description="EGF-like" evidence="26">
    <location>
        <begin position="2221"/>
        <end position="2257"/>
    </location>
</feature>
<feature type="domain" description="Sushi" evidence="28">
    <location>
        <begin position="1095"/>
        <end position="1157"/>
    </location>
</feature>
<dbReference type="Pfam" id="PF00084">
    <property type="entry name" value="Sushi"/>
    <property type="match status" value="11"/>
</dbReference>
<feature type="domain" description="EGF-like" evidence="26">
    <location>
        <begin position="2787"/>
        <end position="2823"/>
    </location>
</feature>
<feature type="region of interest" description="Disordered" evidence="23">
    <location>
        <begin position="71"/>
        <end position="91"/>
    </location>
</feature>
<dbReference type="FunFam" id="2.10.25.10:FF:000109">
    <property type="entry name" value="Notch homolog 4, [Drosophila]"/>
    <property type="match status" value="1"/>
</dbReference>
<dbReference type="InterPro" id="IPR035976">
    <property type="entry name" value="Sushi/SCR/CCP_sf"/>
</dbReference>
<evidence type="ECO:0000256" key="11">
    <source>
        <dbReference type="ARBA" id="ARBA00022692"/>
    </source>
</evidence>
<name>A0A914A8Q9_PATMI</name>
<feature type="disulfide bond" evidence="21">
    <location>
        <begin position="2735"/>
        <end position="2744"/>
    </location>
</feature>
<feature type="disulfide bond" evidence="21">
    <location>
        <begin position="2134"/>
        <end position="2143"/>
    </location>
</feature>
<feature type="disulfide bond" evidence="22">
    <location>
        <begin position="387"/>
        <end position="430"/>
    </location>
</feature>
<dbReference type="InterPro" id="IPR036383">
    <property type="entry name" value="TSP1_rpt_sf"/>
</dbReference>
<keyword evidence="16 24" id="KW-0472">Membrane</keyword>
<evidence type="ECO:0000256" key="8">
    <source>
        <dbReference type="ARBA" id="ARBA00022525"/>
    </source>
</evidence>
<feature type="disulfide bond" evidence="21">
    <location>
        <begin position="2355"/>
        <end position="2364"/>
    </location>
</feature>
<evidence type="ECO:0000256" key="4">
    <source>
        <dbReference type="ARBA" id="ARBA00004316"/>
    </source>
</evidence>
<dbReference type="OMA" id="CPGPYSY"/>
<feature type="domain" description="EGF-like" evidence="26">
    <location>
        <begin position="2405"/>
        <end position="2441"/>
    </location>
</feature>
<dbReference type="FunFam" id="2.10.25.10:FF:000063">
    <property type="entry name" value="Slit guidance ligand 2"/>
    <property type="match status" value="1"/>
</dbReference>
<evidence type="ECO:0000256" key="22">
    <source>
        <dbReference type="PROSITE-ProRule" id="PRU00302"/>
    </source>
</evidence>
<feature type="disulfide bond" evidence="21">
    <location>
        <begin position="2058"/>
        <end position="2067"/>
    </location>
</feature>
<feature type="disulfide bond" evidence="21">
    <location>
        <begin position="3094"/>
        <end position="3103"/>
    </location>
</feature>
<feature type="domain" description="HYR" evidence="27">
    <location>
        <begin position="1517"/>
        <end position="1601"/>
    </location>
</feature>
<feature type="disulfide bond" evidence="21">
    <location>
        <begin position="2431"/>
        <end position="2440"/>
    </location>
</feature>
<organism evidence="29 30">
    <name type="scientific">Patiria miniata</name>
    <name type="common">Bat star</name>
    <name type="synonym">Asterina miniata</name>
    <dbReference type="NCBI Taxonomy" id="46514"/>
    <lineage>
        <taxon>Eukaryota</taxon>
        <taxon>Metazoa</taxon>
        <taxon>Echinodermata</taxon>
        <taxon>Eleutherozoa</taxon>
        <taxon>Asterozoa</taxon>
        <taxon>Asteroidea</taxon>
        <taxon>Valvatacea</taxon>
        <taxon>Valvatida</taxon>
        <taxon>Asterinidae</taxon>
        <taxon>Patiria</taxon>
    </lineage>
</organism>
<keyword evidence="6" id="KW-1003">Cell membrane</keyword>
<feature type="domain" description="EGF-like" evidence="26">
    <location>
        <begin position="2032"/>
        <end position="2068"/>
    </location>
</feature>
<keyword evidence="15 24" id="KW-1133">Transmembrane helix</keyword>
<comment type="caution">
    <text evidence="21">Lacks conserved residue(s) required for the propagation of feature annotation.</text>
</comment>
<dbReference type="SUPFAM" id="SSF49899">
    <property type="entry name" value="Concanavalin A-like lectins/glucanases"/>
    <property type="match status" value="1"/>
</dbReference>
<dbReference type="GO" id="GO:0051049">
    <property type="term" value="P:regulation of transport"/>
    <property type="evidence" value="ECO:0007669"/>
    <property type="project" value="UniProtKB-ARBA"/>
</dbReference>
<dbReference type="CDD" id="cd00054">
    <property type="entry name" value="EGF_CA"/>
    <property type="match status" value="21"/>
</dbReference>
<feature type="region of interest" description="Disordered" evidence="23">
    <location>
        <begin position="3534"/>
        <end position="3556"/>
    </location>
</feature>
<dbReference type="PANTHER" id="PTHR12916:SF4">
    <property type="entry name" value="UNINFLATABLE, ISOFORM C"/>
    <property type="match status" value="1"/>
</dbReference>
<dbReference type="Gene3D" id="2.10.50.10">
    <property type="entry name" value="Tumor Necrosis Factor Receptor, subunit A, domain 2"/>
    <property type="match status" value="3"/>
</dbReference>
<dbReference type="SUPFAM" id="SSF82895">
    <property type="entry name" value="TSP-1 type 1 repeat"/>
    <property type="match status" value="1"/>
</dbReference>
<dbReference type="FunFam" id="2.10.25.10:FF:000318">
    <property type="entry name" value="Eyes shut homolog"/>
    <property type="match status" value="1"/>
</dbReference>
<dbReference type="SUPFAM" id="SSF57196">
    <property type="entry name" value="EGF/Laminin"/>
    <property type="match status" value="11"/>
</dbReference>
<protein>
    <recommendedName>
        <fullName evidence="31">Sushi, von Willebrand factor type A, EGF and pentraxin domain-containing protein 1-like</fullName>
    </recommendedName>
</protein>
<feature type="disulfide bond" evidence="21">
    <location>
        <begin position="2600"/>
        <end position="2610"/>
    </location>
</feature>
<dbReference type="SUPFAM" id="SSF57184">
    <property type="entry name" value="Growth factor receptor domain"/>
    <property type="match status" value="6"/>
</dbReference>
<feature type="disulfide bond" evidence="21">
    <location>
        <begin position="3056"/>
        <end position="3065"/>
    </location>
</feature>
<keyword evidence="8" id="KW-0964">Secreted</keyword>
<dbReference type="SMART" id="SM00181">
    <property type="entry name" value="EGF"/>
    <property type="match status" value="27"/>
</dbReference>
<dbReference type="InterPro" id="IPR013320">
    <property type="entry name" value="ConA-like_dom_sf"/>
</dbReference>
<dbReference type="Gene3D" id="2.10.70.10">
    <property type="entry name" value="Complement Module, domain 1"/>
    <property type="match status" value="13"/>
</dbReference>
<dbReference type="Pfam" id="PF00090">
    <property type="entry name" value="TSP_1"/>
    <property type="match status" value="1"/>
</dbReference>
<dbReference type="PROSITE" id="PS00010">
    <property type="entry name" value="ASX_HYDROXYL"/>
    <property type="match status" value="18"/>
</dbReference>
<keyword evidence="11 24" id="KW-0812">Transmembrane</keyword>
<dbReference type="InterPro" id="IPR013032">
    <property type="entry name" value="EGF-like_CS"/>
</dbReference>
<feature type="disulfide bond" evidence="21">
    <location>
        <begin position="2279"/>
        <end position="2288"/>
    </location>
</feature>
<feature type="disulfide bond" evidence="21">
    <location>
        <begin position="2584"/>
        <end position="2593"/>
    </location>
</feature>
<dbReference type="GO" id="GO:0005576">
    <property type="term" value="C:extracellular region"/>
    <property type="evidence" value="ECO:0007669"/>
    <property type="project" value="UniProtKB-SubCell"/>
</dbReference>
<feature type="disulfide bond" evidence="21">
    <location>
        <begin position="2469"/>
        <end position="2478"/>
    </location>
</feature>
<dbReference type="InterPro" id="IPR000884">
    <property type="entry name" value="TSP1_rpt"/>
</dbReference>
<dbReference type="SMART" id="SM01411">
    <property type="entry name" value="Ephrin_rec_like"/>
    <property type="match status" value="4"/>
</dbReference>
<dbReference type="GO" id="GO:0048592">
    <property type="term" value="P:eye morphogenesis"/>
    <property type="evidence" value="ECO:0007669"/>
    <property type="project" value="UniProtKB-ARBA"/>
</dbReference>
<feature type="domain" description="HYR" evidence="27">
    <location>
        <begin position="1223"/>
        <end position="1303"/>
    </location>
</feature>
<evidence type="ECO:0000256" key="14">
    <source>
        <dbReference type="ARBA" id="ARBA00022782"/>
    </source>
</evidence>
<dbReference type="PROSITE" id="PS01187">
    <property type="entry name" value="EGF_CA"/>
    <property type="match status" value="8"/>
</dbReference>
<feature type="disulfide bond" evidence="21">
    <location>
        <begin position="2247"/>
        <end position="2256"/>
    </location>
</feature>
<feature type="domain" description="Sushi" evidence="28">
    <location>
        <begin position="583"/>
        <end position="651"/>
    </location>
</feature>
<reference evidence="29" key="1">
    <citation type="submission" date="2022-11" db="UniProtKB">
        <authorList>
            <consortium name="EnsemblMetazoa"/>
        </authorList>
    </citation>
    <scope>IDENTIFICATION</scope>
</reference>
<dbReference type="EnsemblMetazoa" id="XM_038204320.1">
    <property type="protein sequence ID" value="XP_038060248.1"/>
    <property type="gene ID" value="LOC119731231"/>
</dbReference>
<feature type="domain" description="EGF-like" evidence="26">
    <location>
        <begin position="3030"/>
        <end position="3066"/>
    </location>
</feature>
<keyword evidence="14" id="KW-0221">Differentiation</keyword>
<dbReference type="PROSITE" id="PS01186">
    <property type="entry name" value="EGF_2"/>
    <property type="match status" value="19"/>
</dbReference>
<feature type="domain" description="HYR" evidence="27">
    <location>
        <begin position="1433"/>
        <end position="1516"/>
    </location>
</feature>
<dbReference type="InterPro" id="IPR003410">
    <property type="entry name" value="HYR_dom"/>
</dbReference>
<evidence type="ECO:0000256" key="17">
    <source>
        <dbReference type="ARBA" id="ARBA00023157"/>
    </source>
</evidence>
<feature type="disulfide bond" evidence="21">
    <location>
        <begin position="2697"/>
        <end position="2706"/>
    </location>
</feature>
<feature type="domain" description="EGF-like" evidence="26">
    <location>
        <begin position="2558"/>
        <end position="2594"/>
    </location>
</feature>
<feature type="chain" id="PRO_5038275675" description="Sushi, von Willebrand factor type A, EGF and pentraxin domain-containing protein 1-like" evidence="25">
    <location>
        <begin position="23"/>
        <end position="3571"/>
    </location>
</feature>
<feature type="domain" description="HYR" evidence="27">
    <location>
        <begin position="650"/>
        <end position="741"/>
    </location>
</feature>
<dbReference type="PROSITE" id="PS50923">
    <property type="entry name" value="SUSHI"/>
    <property type="match status" value="14"/>
</dbReference>
<feature type="disulfide bond" evidence="21">
    <location>
        <begin position="2393"/>
        <end position="2402"/>
    </location>
</feature>
<dbReference type="PRINTS" id="PR00010">
    <property type="entry name" value="EGFBLOOD"/>
</dbReference>
<dbReference type="FunFam" id="2.10.25.10:FF:000045">
    <property type="entry name" value="Slit guidance ligand 2"/>
    <property type="match status" value="1"/>
</dbReference>
<feature type="disulfide bond" evidence="21">
    <location>
        <begin position="2621"/>
        <end position="2630"/>
    </location>
</feature>
<feature type="region of interest" description="Disordered" evidence="23">
    <location>
        <begin position="1732"/>
        <end position="1753"/>
    </location>
</feature>
<feature type="domain" description="EGF-like" evidence="26">
    <location>
        <begin position="2520"/>
        <end position="2556"/>
    </location>
</feature>
<dbReference type="GO" id="GO:0009792">
    <property type="term" value="P:embryo development ending in birth or egg hatching"/>
    <property type="evidence" value="ECO:0007669"/>
    <property type="project" value="UniProtKB-ARBA"/>
</dbReference>
<keyword evidence="13" id="KW-0677">Repeat</keyword>
<dbReference type="FunFam" id="2.10.25.10:FF:000565">
    <property type="entry name" value="Predicted protein"/>
    <property type="match status" value="1"/>
</dbReference>
<feature type="disulfide bond" evidence="21">
    <location>
        <begin position="2096"/>
        <end position="2105"/>
    </location>
</feature>
<evidence type="ECO:0000256" key="6">
    <source>
        <dbReference type="ARBA" id="ARBA00022475"/>
    </source>
</evidence>
<feature type="disulfide bond" evidence="22">
    <location>
        <begin position="355"/>
        <end position="382"/>
    </location>
</feature>
<dbReference type="GO" id="GO:0042995">
    <property type="term" value="C:cell projection"/>
    <property type="evidence" value="ECO:0007669"/>
    <property type="project" value="UniProtKB-SubCell"/>
</dbReference>
<evidence type="ECO:0000256" key="7">
    <source>
        <dbReference type="ARBA" id="ARBA00022490"/>
    </source>
</evidence>
<evidence type="ECO:0000256" key="15">
    <source>
        <dbReference type="ARBA" id="ARBA00022989"/>
    </source>
</evidence>
<dbReference type="GO" id="GO:0061326">
    <property type="term" value="P:renal tubule development"/>
    <property type="evidence" value="ECO:0007669"/>
    <property type="project" value="UniProtKB-ARBA"/>
</dbReference>
<dbReference type="FunFam" id="2.10.25.10:FF:000066">
    <property type="entry name" value="FAT atypical cadherin 4"/>
    <property type="match status" value="1"/>
</dbReference>
<evidence type="ECO:0000256" key="18">
    <source>
        <dbReference type="ARBA" id="ARBA00023180"/>
    </source>
</evidence>
<evidence type="ECO:0000256" key="21">
    <source>
        <dbReference type="PROSITE-ProRule" id="PRU00076"/>
    </source>
</evidence>
<dbReference type="InterPro" id="IPR011641">
    <property type="entry name" value="Tyr-kin_ephrin_A/B_rcpt-like"/>
</dbReference>
<feature type="domain" description="EGF-like" evidence="26">
    <location>
        <begin position="2070"/>
        <end position="2106"/>
    </location>
</feature>
<dbReference type="GO" id="GO:0048638">
    <property type="term" value="P:regulation of developmental growth"/>
    <property type="evidence" value="ECO:0007669"/>
    <property type="project" value="UniProtKB-ARBA"/>
</dbReference>
<dbReference type="FunFam" id="2.10.50.10:FF:000018">
    <property type="entry name" value="Sushi, von Willebrand factor type A, EGF and pentraxin domain-containing 1"/>
    <property type="match status" value="1"/>
</dbReference>
<keyword evidence="10" id="KW-0597">Phosphoprotein</keyword>
<dbReference type="SMART" id="SM00209">
    <property type="entry name" value="TSP1"/>
    <property type="match status" value="1"/>
</dbReference>
<dbReference type="FunFam" id="2.20.100.10:FF:000002">
    <property type="entry name" value="Unc-5 netrin receptor C"/>
    <property type="match status" value="1"/>
</dbReference>
<feature type="disulfide bond" evidence="21">
    <location>
        <begin position="2546"/>
        <end position="2555"/>
    </location>
</feature>
<feature type="domain" description="HYR" evidence="27">
    <location>
        <begin position="36"/>
        <end position="121"/>
    </location>
</feature>
<feature type="disulfide bond" evidence="21">
    <location>
        <begin position="2209"/>
        <end position="2218"/>
    </location>
</feature>
<evidence type="ECO:0000256" key="19">
    <source>
        <dbReference type="ARBA" id="ARBA00023212"/>
    </source>
</evidence>
<accession>A0A914A8Q9</accession>
<feature type="domain" description="Sushi" evidence="28">
    <location>
        <begin position="1031"/>
        <end position="1094"/>
    </location>
</feature>
<feature type="domain" description="EGF-like" evidence="26">
    <location>
        <begin position="2329"/>
        <end position="2365"/>
    </location>
</feature>
<dbReference type="RefSeq" id="XP_038060248.1">
    <property type="nucleotide sequence ID" value="XM_038204320.1"/>
</dbReference>
<feature type="domain" description="EGF-like" evidence="26">
    <location>
        <begin position="2367"/>
        <end position="2403"/>
    </location>
</feature>
<keyword evidence="18" id="KW-0325">Glycoprotein</keyword>
<evidence type="ECO:0000256" key="1">
    <source>
        <dbReference type="ARBA" id="ARBA00004239"/>
    </source>
</evidence>
<feature type="domain" description="EGF-like" evidence="26">
    <location>
        <begin position="2443"/>
        <end position="2479"/>
    </location>
</feature>
<keyword evidence="12 25" id="KW-0732">Signal</keyword>
<feature type="domain" description="EGF-like" evidence="26">
    <location>
        <begin position="2481"/>
        <end position="2518"/>
    </location>
</feature>
<evidence type="ECO:0000256" key="12">
    <source>
        <dbReference type="ARBA" id="ARBA00022729"/>
    </source>
</evidence>
<dbReference type="Pfam" id="PF07699">
    <property type="entry name" value="Ephrin_rec_like"/>
    <property type="match status" value="4"/>
</dbReference>
<dbReference type="InterPro" id="IPR001881">
    <property type="entry name" value="EGF-like_Ca-bd_dom"/>
</dbReference>
<dbReference type="PRINTS" id="PR01983">
    <property type="entry name" value="NOTCH"/>
</dbReference>
<feature type="disulfide bond" evidence="21">
    <location>
        <begin position="2317"/>
        <end position="2326"/>
    </location>
</feature>
<dbReference type="GO" id="GO:0051241">
    <property type="term" value="P:negative regulation of multicellular organismal process"/>
    <property type="evidence" value="ECO:0007669"/>
    <property type="project" value="UniProtKB-ARBA"/>
</dbReference>
<dbReference type="GO" id="GO:0005509">
    <property type="term" value="F:calcium ion binding"/>
    <property type="evidence" value="ECO:0007669"/>
    <property type="project" value="InterPro"/>
</dbReference>
<dbReference type="InterPro" id="IPR000436">
    <property type="entry name" value="Sushi_SCR_CCP_dom"/>
</dbReference>
<sequence length="3571" mass="383291">MDLKTLIIASLILLLLIAPAESFWRRRRRRRSPPPPDTTPPSFGSTCPGFVTYTTSEADGRRVVTYSTPRATDDRGTVTVSRTSGPTSGSRFNEGLTTITYQARDGAGNVAYCYIRITVNVLRCPSVGSSSHRSHSCSKTNRAGSVCTFHCSTGYNLVGSSAVSCRTNRVWNRGFPTCQVRTCSPSLTNLANGQISCTNSNRWNSVCTFRCNTGYGLSSGGSTYTRTCSNSWSGTSPTCTDKRAPRITCPSSISVEAEDRLTSAVVTWVVPVASDNVPSGLTVTRTRGRAPGSRFNQGSHAIRYRAADAAGNRRDCTFSVIVRVITCTPVPHSGNHLQVSCPHRHIKGATCTFACDTGYQLVGTGSSTCRTSGSWSASQPSCQVLRCTNLSAPSHGSYRDSSPCSNTYGTWCHFDCDTGYSITGSASRRCVVAEGQTTVSWSGSTTACQINTCQTPTPGEGLGPTDTSTCSASNSVPYGTTCTYECSEGFRLVGTSTITCGPESQWLQTLPLCQEITCASSDLPTPANGVKTGCFRDHVPFGTSCSLSCNRGYRPTTTTQRTCQSDSSNNGVWSGGTITCSVVTCPPLSAPAFGAISTCLRNGQSRSASAQQPFDSLCQLTCNTGYTLSGSASRTCLVSGTWDGSTTVCTDITEPVLLCPANQVIFAREGHQLVSVSWNWEPFTGTDAGQEITAVLLSINSEPVTGSKPTTFEEGIYRLVYEATDSADNTGSCSMQMEAKVRRCLGLQTPTNGELHLATGHGSCSEGVVYGSQCDIRCETGYSLSTGGSSLRRKCLRQTVDSTQGYWNSSQPTCEANTCPYHAIANGYISGCAGDSATYGDSCQFHCDLGYRTSNGQSYRVRQCQADSSWSGPHFQCTVLVTCAGPFSIPHGMVEPAVCSQSQTLPYNTICHFTCGDGFRQEGPNTKTCTDHGSWDSLQNVVCIDEQRPRFTVDCPRHVTVNSELGTTSGTVTFDVPTATDNSGFVTVTRQTGHLAPGSSFPEGRTTVTYFAADPVGLSEQCDVIVTVVVYRCERLQAPPSGSIHCDHAGSIAGTRCSLECNTGYILSGSRSRTCLLTSDDTTYWDGEPTVCTIVRCPSQPAPPNSVKSGCSLPSEPYGTECSFYCVNGYEAQTSDDGRSRCQANGTWSGTDLVCEEIECPVLTSGSGINVSPPSCSSRPVFGNSCMFSCSQDGFRIEPVENAYVHCVGNGRWSGDISQIVCVDVDSPDLNCPSASTVYAERGSTAAQVNFQVTASDNSGQQPTVTCDPESGQFDLGQYLVSCIASDPAGNAATCSFQIEIVERTCTALPIPAYGDYIGDCCHVYGCVCYLKCINGYQLIGSRQASCEFNGISTYWHQDDTPHCQLITCEALSLPDAVQVTPSICTAGRPLAGTLCFFFCPHGLSLVGSMSQVSCGGEGLWDVEAGNLPTDCEDRIPPVLTFCPGPIYATRGGEAGVSVTFDIPTARDNNLSGTLTLETSPSGITSPHSFSESTEVSYTFTDEGGNSVTCTCRVYVLDDLEPEVIYCPDDYAITAWDKLTEVTWDEPIFRDPLGHDLVVSNHVAEGHTAILPWGRHTVVYTAINTDNGQKAACQFAIDITPNSCLPLPRPMNGALSCVPSGLICSAFCNQDYQFSRSRGRSVPDQYACGVMSGQWIPHDGRVPDCSRRRGDANLPMSLMYFSGDCSDQSTQESIASAFITMIENSLFMDACTLNNKCNISNVQVHCGAGGQRLGQGPGMHRRRRRGTITDDQRRSEDAVWGKLFARLDATHIQRQKRDTDINFGVLISFDLSNEIDYETGMESQDAVIAAESELKDRADGLMAAIGNGSLLALNMTGMNLEVDTDTMSYGDSVVICKPGYILSNDSLYCTACSSGTWYNKLTGECDYCARGSYQNQQAAQSCIECPPGTTTATEGAKNSSSCVDECPAGTFSTNGVIPCFKCLIGHFQSLPGQTSCQPCPTGTTTLDYEAQTVDQCLEICPAGSYSDTGLAPCHPCERRYYQPNIQKRHCVLCPGRTTTSGNGSTSLEQCIDMDECASSPCDHQATCVDLIDGYRCDCPPGYQGVHCNDDIDDCTDHRCVNEATCVDRLMGYFCQCSPGFIGDFCEMNIDECASTPCLNDGMCLDEVNGYHCQCMPNYHGLHCELEINSCSPSPCQHGVCQLRDGGYQCQCAAGYSGINCTLDINECFSGPCRNGATCQDMANGYNCVCAVGYEGTHCENGVDWCAESPCHDGSTCVNLGSTFRCVCPAHRSGELCDQTPCQNDAVFQVNADDTYRCYCEPGFTGHNCQIDIDECASEPCSNGGTCVDRLNTYLCDCPPGFEGEACTVDVDECLSNPCGAANTCEDDINGYACLCGPGLTGTHCEDHLDYCDPSACQHGATCSNTGTGYRCTCAAGFTGPDCETNIDDCISRPCQHGGFCVDLDNSFMCFCLAGFMGPLCELNIDDCTPSACHNNGTCMDSINDFTCVCPDGFTGAHCEEVVNYCHSSPCHHQGVCQNDPPAAYKCMCSPGFVGHDCEDNFNECSSYPCINALSCVDGVNSYTCVCNEGYTGPNCEEEVDECVSGPCENHGTCLDLVAGYRCMCVAGYTGVTCEQDIDDCAAVSCHNGLCVDEVNGFQCFCLPGWTGQLCDEDIDECDSAPCLHSSECQDQLNAYICQCSPGYNGTNCEEDINECVNVQCQHGGTCMDKVAAFDCACVYGYRGRYCEEEINECLSNPCQNGAICLDEVAAFSCDCVTGFTGPLCDVEVRSDPCTSAPCSNGASCITEGNSFFCTCVDGYSGELCDVNVDECMSQPCEHHALCIDDLSAYQCACLPGYVGVHCENELSTDFDLVFSNNTASDIIQVTGVTSAGLSELSLTLWFRSSACTDDIIMAKLSTATTNVLEIRNPCSLLLSLLGHNVGVGSRRDFCEGRWHNIMLVLKHQTNLEWKLYIDQSLAAEGTVSTPTGSFPSGLSLTIGPSDSETGPGDCQLELSGLNIWQEALSEVEVTDVAAYCVPITPGNVFAWGQIMALPGAGITHTLRAPSMCDDYDECSSTPCEHGGLCEDRLDTFFCHCTEGRLGDRCQTMLDLCLLNPCLNNGMCQSDLFGFRCQCPVGYTGRVCANQIVDGQWSVWMSWSPCSKTCGTGSQLRFRSCDNPEPQNGGAQCPGAFYQSEECNTDRCPTCPVLRSPLRGFIDCNETDDGEISCRIWCRDSYVFSTPPRTEYRCGPSTDYLWDHNPENSRSVRLPSCSLLVPRVAIAANITVTYPDLHCGSLSDQRDIYDGASATLHNSTQGASGCLALNTCAANITVSNCDTQDHRTTRATVRKRSSPSPVKVTILFTMADHTSVGHSGVPDNSSVLTEMDIRSTLDEVTELMQQGQFGIMYHGEVSQPDIETIAEDGWDVCPQGSVESEQEGLCVQCSQGLIWEWDAFQLDYVCKPCPVNTYKDEQKNVCTDCPHGMVTSGPGATNISQCFETQIGKDPDTETVNFKVVAISMACVGLILIIATVGLVVCKLKKQKVTKKLSMVDKTSPVHVIPDIFQTSSASLEIKQDEPASSPIGEALPGGTHTYSDEQDLSGILKLTQTKL</sequence>
<evidence type="ECO:0000256" key="5">
    <source>
        <dbReference type="ARBA" id="ARBA00022473"/>
    </source>
</evidence>
<dbReference type="GO" id="GO:0048871">
    <property type="term" value="P:multicellular organismal-level homeostasis"/>
    <property type="evidence" value="ECO:0007669"/>
    <property type="project" value="UniProtKB-ARBA"/>
</dbReference>
<feature type="domain" description="HYR" evidence="27">
    <location>
        <begin position="944"/>
        <end position="1030"/>
    </location>
</feature>
<feature type="compositionally biased region" description="Polar residues" evidence="23">
    <location>
        <begin position="78"/>
        <end position="91"/>
    </location>
</feature>
<dbReference type="Gene3D" id="2.10.25.10">
    <property type="entry name" value="Laminin"/>
    <property type="match status" value="23"/>
</dbReference>
<evidence type="ECO:0000256" key="16">
    <source>
        <dbReference type="ARBA" id="ARBA00023136"/>
    </source>
</evidence>
<keyword evidence="30" id="KW-1185">Reference proteome</keyword>
<dbReference type="GO" id="GO:0060255">
    <property type="term" value="P:regulation of macromolecule metabolic process"/>
    <property type="evidence" value="ECO:0007669"/>
    <property type="project" value="UniProtKB-ARBA"/>
</dbReference>
<dbReference type="GO" id="GO:0060562">
    <property type="term" value="P:epithelial tube morphogenesis"/>
    <property type="evidence" value="ECO:0007669"/>
    <property type="project" value="UniProtKB-ARBA"/>
</dbReference>
<feature type="transmembrane region" description="Helical" evidence="24">
    <location>
        <begin position="3475"/>
        <end position="3497"/>
    </location>
</feature>
<feature type="domain" description="Sushi" evidence="28">
    <location>
        <begin position="1304"/>
        <end position="1366"/>
    </location>
</feature>
<dbReference type="GO" id="GO:0080090">
    <property type="term" value="P:regulation of primary metabolic process"/>
    <property type="evidence" value="ECO:0007669"/>
    <property type="project" value="UniProtKB-ARBA"/>
</dbReference>
<feature type="domain" description="EGF-like" evidence="26">
    <location>
        <begin position="2671"/>
        <end position="2707"/>
    </location>
</feature>
<evidence type="ECO:0000256" key="25">
    <source>
        <dbReference type="SAM" id="SignalP"/>
    </source>
</evidence>
<evidence type="ECO:0000259" key="28">
    <source>
        <dbReference type="PROSITE" id="PS50923"/>
    </source>
</evidence>
<dbReference type="FunFam" id="2.10.25.10:FF:000472">
    <property type="entry name" value="Uncharacterized protein, isoform A"/>
    <property type="match status" value="4"/>
</dbReference>
<dbReference type="Pfam" id="PF02494">
    <property type="entry name" value="HYR"/>
    <property type="match status" value="7"/>
</dbReference>
<evidence type="ECO:0000256" key="23">
    <source>
        <dbReference type="SAM" id="MobiDB-lite"/>
    </source>
</evidence>
<dbReference type="PROSITE" id="PS50092">
    <property type="entry name" value="TSP1"/>
    <property type="match status" value="1"/>
</dbReference>
<dbReference type="InterPro" id="IPR000742">
    <property type="entry name" value="EGF"/>
</dbReference>
<feature type="disulfide bond" evidence="22">
    <location>
        <begin position="151"/>
        <end position="178"/>
    </location>
</feature>
<dbReference type="GO" id="GO:0030182">
    <property type="term" value="P:neuron differentiation"/>
    <property type="evidence" value="ECO:0007669"/>
    <property type="project" value="UniProtKB-ARBA"/>
</dbReference>
<dbReference type="Gene3D" id="2.20.100.10">
    <property type="entry name" value="Thrombospondin type-1 (TSP1) repeat"/>
    <property type="match status" value="1"/>
</dbReference>
<evidence type="ECO:0000256" key="3">
    <source>
        <dbReference type="ARBA" id="ARBA00004247"/>
    </source>
</evidence>
<feature type="domain" description="EGF-like" evidence="26">
    <location>
        <begin position="2259"/>
        <end position="2289"/>
    </location>
</feature>
<feature type="domain" description="HYR" evidence="27">
    <location>
        <begin position="240"/>
        <end position="324"/>
    </location>
</feature>
<dbReference type="SMART" id="SM00032">
    <property type="entry name" value="CCP"/>
    <property type="match status" value="15"/>
</dbReference>
<dbReference type="CDD" id="cd00033">
    <property type="entry name" value="CCP"/>
    <property type="match status" value="11"/>
</dbReference>
<feature type="domain" description="Sushi" evidence="28">
    <location>
        <begin position="817"/>
        <end position="879"/>
    </location>
</feature>
<proteinExistence type="predicted"/>
<feature type="disulfide bond" evidence="21">
    <location>
        <begin position="2813"/>
        <end position="2822"/>
    </location>
</feature>